<dbReference type="Gene3D" id="3.90.550.10">
    <property type="entry name" value="Spore Coat Polysaccharide Biosynthesis Protein SpsA, Chain A"/>
    <property type="match status" value="1"/>
</dbReference>
<comment type="caution">
    <text evidence="9">The sequence shown here is derived from an EMBL/GenBank/DDBJ whole genome shotgun (WGS) entry which is preliminary data.</text>
</comment>
<dbReference type="PANTHER" id="PTHR10859">
    <property type="entry name" value="GLYCOSYL TRANSFERASE"/>
    <property type="match status" value="1"/>
</dbReference>
<dbReference type="Proteomes" id="UP001596015">
    <property type="component" value="Unassembled WGS sequence"/>
</dbReference>
<protein>
    <submittedName>
        <fullName evidence="9">Glycosyltransferase</fullName>
        <ecNumber evidence="9">2.4.-.-</ecNumber>
    </submittedName>
</protein>
<dbReference type="Pfam" id="PF03279">
    <property type="entry name" value="Lip_A_acyltrans"/>
    <property type="match status" value="1"/>
</dbReference>
<evidence type="ECO:0000256" key="2">
    <source>
        <dbReference type="ARBA" id="ARBA00022475"/>
    </source>
</evidence>
<reference evidence="10" key="1">
    <citation type="journal article" date="2019" name="Int. J. Syst. Evol. Microbiol.">
        <title>The Global Catalogue of Microorganisms (GCM) 10K type strain sequencing project: providing services to taxonomists for standard genome sequencing and annotation.</title>
        <authorList>
            <consortium name="The Broad Institute Genomics Platform"/>
            <consortium name="The Broad Institute Genome Sequencing Center for Infectious Disease"/>
            <person name="Wu L."/>
            <person name="Ma J."/>
        </authorList>
    </citation>
    <scope>NUCLEOTIDE SEQUENCE [LARGE SCALE GENOMIC DNA]</scope>
    <source>
        <strain evidence="10">CCUG 49679</strain>
    </source>
</reference>
<dbReference type="EC" id="2.4.-.-" evidence="9"/>
<keyword evidence="6" id="KW-0012">Acyltransferase</keyword>
<evidence type="ECO:0000256" key="1">
    <source>
        <dbReference type="ARBA" id="ARBA00004533"/>
    </source>
</evidence>
<dbReference type="PROSITE" id="PS50206">
    <property type="entry name" value="RHODANESE_3"/>
    <property type="match status" value="1"/>
</dbReference>
<keyword evidence="3" id="KW-0997">Cell inner membrane</keyword>
<dbReference type="InterPro" id="IPR029044">
    <property type="entry name" value="Nucleotide-diphossugar_trans"/>
</dbReference>
<gene>
    <name evidence="9" type="ORF">ACFO0E_12880</name>
</gene>
<keyword evidence="5" id="KW-0472">Membrane</keyword>
<feature type="region of interest" description="Disordered" evidence="7">
    <location>
        <begin position="564"/>
        <end position="585"/>
    </location>
</feature>
<feature type="domain" description="Rhodanese" evidence="8">
    <location>
        <begin position="24"/>
        <end position="87"/>
    </location>
</feature>
<dbReference type="CDD" id="cd07984">
    <property type="entry name" value="LPLAT_LABLAT-like"/>
    <property type="match status" value="1"/>
</dbReference>
<sequence>MPEIRPCALVPVYDHPTTVTGVCQRLERLGLPVILVDDGSGDACARVLDALHRQGHALVRHAINRGKGAALRSGLREAQRLGYTHALQVDADAQHDMQDLPSFLAALEAQPDTLFVGYPRYDDSVPRARLYGRYATHVWVWINTLSLAIRDTMCGIRVYPVAAVNRLLARHDCGDRMTFDTEILVRWHWAGHDLVNLPIKVHYPEDGVSHFALWRDNRQISLMHAKLFIGMLWRAPLLLRRRWRARRETTKATQRTNARSTHWSSMRERGTLGGMLLLVRLRRWLGRWPFRVVLWPVMLWYFLTHSTARQASTAYLKRLDPALTHRPARLFGQSFRHFLSFGDTLMDKVDAWSGQIARERLTGPGIDAFESAIAQQAGGLILVAHHGNLDVVNALTQRHPQLDLTVMLHTRNAGKFNELLESASGIGRPNVIEVSEITPGTAQRLARRIEAGGFIVIAADRVPLSSSRTRAVDFLGEPADFPEGPFHLAALLRCRTYYLSCIRDERRFVIDFIPLESAKALSRRDRHAWIGRCMQRYADTLAAQVRRAPLQWFNFFPFWGQDRESDVNPRSPDTDARYENRHDPR</sequence>
<dbReference type="SUPFAM" id="SSF53448">
    <property type="entry name" value="Nucleotide-diphospho-sugar transferases"/>
    <property type="match status" value="1"/>
</dbReference>
<dbReference type="InterPro" id="IPR004960">
    <property type="entry name" value="LipA_acyltrans"/>
</dbReference>
<dbReference type="InterPro" id="IPR001173">
    <property type="entry name" value="Glyco_trans_2-like"/>
</dbReference>
<name>A0ABV8XH88_9GAMM</name>
<dbReference type="RefSeq" id="WP_246940250.1">
    <property type="nucleotide sequence ID" value="NZ_JAKGAK010000003.1"/>
</dbReference>
<proteinExistence type="predicted"/>
<evidence type="ECO:0000313" key="10">
    <source>
        <dbReference type="Proteomes" id="UP001596015"/>
    </source>
</evidence>
<dbReference type="EMBL" id="JBHSEO010000057">
    <property type="protein sequence ID" value="MFC4417292.1"/>
    <property type="molecule type" value="Genomic_DNA"/>
</dbReference>
<evidence type="ECO:0000256" key="6">
    <source>
        <dbReference type="ARBA" id="ARBA00023315"/>
    </source>
</evidence>
<evidence type="ECO:0000313" key="9">
    <source>
        <dbReference type="EMBL" id="MFC4417292.1"/>
    </source>
</evidence>
<organism evidence="9 10">
    <name type="scientific">Chromohalobacter beijerinckii</name>
    <dbReference type="NCBI Taxonomy" id="86179"/>
    <lineage>
        <taxon>Bacteria</taxon>
        <taxon>Pseudomonadati</taxon>
        <taxon>Pseudomonadota</taxon>
        <taxon>Gammaproteobacteria</taxon>
        <taxon>Oceanospirillales</taxon>
        <taxon>Halomonadaceae</taxon>
        <taxon>Chromohalobacter</taxon>
    </lineage>
</organism>
<keyword evidence="9" id="KW-0328">Glycosyltransferase</keyword>
<dbReference type="PANTHER" id="PTHR10859:SF91">
    <property type="entry name" value="DOLICHYL-PHOSPHATE BETA-GLUCOSYLTRANSFERASE"/>
    <property type="match status" value="1"/>
</dbReference>
<evidence type="ECO:0000256" key="5">
    <source>
        <dbReference type="ARBA" id="ARBA00023136"/>
    </source>
</evidence>
<accession>A0ABV8XH88</accession>
<keyword evidence="4 9" id="KW-0808">Transferase</keyword>
<dbReference type="InterPro" id="IPR001763">
    <property type="entry name" value="Rhodanese-like_dom"/>
</dbReference>
<dbReference type="GO" id="GO:0016757">
    <property type="term" value="F:glycosyltransferase activity"/>
    <property type="evidence" value="ECO:0007669"/>
    <property type="project" value="UniProtKB-KW"/>
</dbReference>
<dbReference type="Pfam" id="PF00535">
    <property type="entry name" value="Glycos_transf_2"/>
    <property type="match status" value="1"/>
</dbReference>
<evidence type="ECO:0000259" key="8">
    <source>
        <dbReference type="PROSITE" id="PS50206"/>
    </source>
</evidence>
<dbReference type="CDD" id="cd04179">
    <property type="entry name" value="DPM_DPG-synthase_like"/>
    <property type="match status" value="1"/>
</dbReference>
<evidence type="ECO:0000256" key="7">
    <source>
        <dbReference type="SAM" id="MobiDB-lite"/>
    </source>
</evidence>
<evidence type="ECO:0000256" key="4">
    <source>
        <dbReference type="ARBA" id="ARBA00022679"/>
    </source>
</evidence>
<keyword evidence="10" id="KW-1185">Reference proteome</keyword>
<comment type="subcellular location">
    <subcellularLocation>
        <location evidence="1">Cell inner membrane</location>
    </subcellularLocation>
</comment>
<keyword evidence="2" id="KW-1003">Cell membrane</keyword>
<evidence type="ECO:0000256" key="3">
    <source>
        <dbReference type="ARBA" id="ARBA00022519"/>
    </source>
</evidence>